<evidence type="ECO:0000313" key="3">
    <source>
        <dbReference type="Proteomes" id="UP000824596"/>
    </source>
</evidence>
<dbReference type="GeneID" id="68350876"/>
<proteinExistence type="predicted"/>
<dbReference type="Proteomes" id="UP000824596">
    <property type="component" value="Unassembled WGS sequence"/>
</dbReference>
<sequence>MVTKSTRSSSPASFYADSETQRSATASSPATPCPYIEARQLPRELKDHCQIFLEEAPLRQEASVISSVPLTPSVTRVHKKACRAGNTLALNGITATAEMKLIKDKQLRRSALKEGTQTIGKYRPLTVDNARIRVAKDEYYRRAAQEDKERRIKKKEAREEADFLRRWLRDVRSTVRSSITKTEPDQQKAQGWRHKGDRRAHLNYTEWLAHRYHAFRILCSRGKVQNSFTWP</sequence>
<keyword evidence="3" id="KW-1185">Reference proteome</keyword>
<dbReference type="EMBL" id="JAIZPD010000002">
    <property type="protein sequence ID" value="KAH0966338.1"/>
    <property type="molecule type" value="Genomic_DNA"/>
</dbReference>
<dbReference type="OrthoDB" id="5153534at2759"/>
<protein>
    <submittedName>
        <fullName evidence="2">Uncharacterized protein</fullName>
    </submittedName>
</protein>
<feature type="compositionally biased region" description="Polar residues" evidence="1">
    <location>
        <begin position="1"/>
        <end position="12"/>
    </location>
</feature>
<reference evidence="2" key="1">
    <citation type="submission" date="2021-09" db="EMBL/GenBank/DDBJ databases">
        <title>A high-quality genome of the endoparasitic fungus Hirsutella rhossiliensis with a comparison of Hirsutella genomes reveals transposable elements contributing to genome size variation.</title>
        <authorList>
            <person name="Lin R."/>
            <person name="Jiao Y."/>
            <person name="Sun X."/>
            <person name="Ling J."/>
            <person name="Xie B."/>
            <person name="Cheng X."/>
        </authorList>
    </citation>
    <scope>NUCLEOTIDE SEQUENCE</scope>
    <source>
        <strain evidence="2">HR02</strain>
    </source>
</reference>
<dbReference type="RefSeq" id="XP_044723851.1">
    <property type="nucleotide sequence ID" value="XM_044860218.1"/>
</dbReference>
<gene>
    <name evidence="2" type="ORF">HRG_01747</name>
</gene>
<comment type="caution">
    <text evidence="2">The sequence shown here is derived from an EMBL/GenBank/DDBJ whole genome shotgun (WGS) entry which is preliminary data.</text>
</comment>
<accession>A0A9P8N1A4</accession>
<feature type="region of interest" description="Disordered" evidence="1">
    <location>
        <begin position="1"/>
        <end position="33"/>
    </location>
</feature>
<evidence type="ECO:0000313" key="2">
    <source>
        <dbReference type="EMBL" id="KAH0966338.1"/>
    </source>
</evidence>
<evidence type="ECO:0000256" key="1">
    <source>
        <dbReference type="SAM" id="MobiDB-lite"/>
    </source>
</evidence>
<feature type="compositionally biased region" description="Polar residues" evidence="1">
    <location>
        <begin position="21"/>
        <end position="30"/>
    </location>
</feature>
<organism evidence="2 3">
    <name type="scientific">Hirsutella rhossiliensis</name>
    <dbReference type="NCBI Taxonomy" id="111463"/>
    <lineage>
        <taxon>Eukaryota</taxon>
        <taxon>Fungi</taxon>
        <taxon>Dikarya</taxon>
        <taxon>Ascomycota</taxon>
        <taxon>Pezizomycotina</taxon>
        <taxon>Sordariomycetes</taxon>
        <taxon>Hypocreomycetidae</taxon>
        <taxon>Hypocreales</taxon>
        <taxon>Ophiocordycipitaceae</taxon>
        <taxon>Hirsutella</taxon>
    </lineage>
</organism>
<dbReference type="AlphaFoldDB" id="A0A9P8N1A4"/>
<name>A0A9P8N1A4_9HYPO</name>